<proteinExistence type="predicted"/>
<accession>A0A183FNU3</accession>
<evidence type="ECO:0000313" key="3">
    <source>
        <dbReference type="Proteomes" id="UP000050761"/>
    </source>
</evidence>
<evidence type="ECO:0000313" key="2">
    <source>
        <dbReference type="EMBL" id="VDO79708.1"/>
    </source>
</evidence>
<dbReference type="Proteomes" id="UP000050761">
    <property type="component" value="Unassembled WGS sequence"/>
</dbReference>
<dbReference type="AlphaFoldDB" id="A0A183FNU3"/>
<dbReference type="EMBL" id="UZAH01026375">
    <property type="protein sequence ID" value="VDO79708.1"/>
    <property type="molecule type" value="Genomic_DNA"/>
</dbReference>
<organism evidence="3 4">
    <name type="scientific">Heligmosomoides polygyrus</name>
    <name type="common">Parasitic roundworm</name>
    <dbReference type="NCBI Taxonomy" id="6339"/>
    <lineage>
        <taxon>Eukaryota</taxon>
        <taxon>Metazoa</taxon>
        <taxon>Ecdysozoa</taxon>
        <taxon>Nematoda</taxon>
        <taxon>Chromadorea</taxon>
        <taxon>Rhabditida</taxon>
        <taxon>Rhabditina</taxon>
        <taxon>Rhabditomorpha</taxon>
        <taxon>Strongyloidea</taxon>
        <taxon>Heligmosomidae</taxon>
        <taxon>Heligmosomoides</taxon>
    </lineage>
</organism>
<name>A0A183FNU3_HELPZ</name>
<feature type="region of interest" description="Disordered" evidence="1">
    <location>
        <begin position="104"/>
        <end position="147"/>
    </location>
</feature>
<gene>
    <name evidence="2" type="ORF">HPBE_LOCUS9213</name>
</gene>
<protein>
    <submittedName>
        <fullName evidence="2 4">Uncharacterized protein</fullName>
    </submittedName>
</protein>
<keyword evidence="3" id="KW-1185">Reference proteome</keyword>
<sequence>MHSPEKVSHDWDRYYPEGDLRKWDTDSFDQLVVDEPCTPGPLEDSYGRPLSAARYSYADHYYGYHGYGAYVPAAGVRDQQFLDYGEGLRGRSRQFPSFYHYAPLADSPRCPPMPPQRPWEEYLDQPPPPPPPDFDQKPSPRAYHSPF</sequence>
<reference evidence="4" key="2">
    <citation type="submission" date="2019-09" db="UniProtKB">
        <authorList>
            <consortium name="WormBaseParasite"/>
        </authorList>
    </citation>
    <scope>IDENTIFICATION</scope>
</reference>
<evidence type="ECO:0000313" key="4">
    <source>
        <dbReference type="WBParaSite" id="HPBE_0000921201-mRNA-1"/>
    </source>
</evidence>
<evidence type="ECO:0000256" key="1">
    <source>
        <dbReference type="SAM" id="MobiDB-lite"/>
    </source>
</evidence>
<reference evidence="2 3" key="1">
    <citation type="submission" date="2018-11" db="EMBL/GenBank/DDBJ databases">
        <authorList>
            <consortium name="Pathogen Informatics"/>
        </authorList>
    </citation>
    <scope>NUCLEOTIDE SEQUENCE [LARGE SCALE GENOMIC DNA]</scope>
</reference>
<accession>A0A3P8BT71</accession>
<dbReference type="WBParaSite" id="HPBE_0000921201-mRNA-1">
    <property type="protein sequence ID" value="HPBE_0000921201-mRNA-1"/>
    <property type="gene ID" value="HPBE_0000921201"/>
</dbReference>